<organism evidence="9 10">
    <name type="scientific">Arenimonas fontis</name>
    <dbReference type="NCBI Taxonomy" id="2608255"/>
    <lineage>
        <taxon>Bacteria</taxon>
        <taxon>Pseudomonadati</taxon>
        <taxon>Pseudomonadota</taxon>
        <taxon>Gammaproteobacteria</taxon>
        <taxon>Lysobacterales</taxon>
        <taxon>Lysobacteraceae</taxon>
        <taxon>Arenimonas</taxon>
    </lineage>
</organism>
<accession>A0A5B2ZBT5</accession>
<keyword evidence="10" id="KW-1185">Reference proteome</keyword>
<dbReference type="InterPro" id="IPR017896">
    <property type="entry name" value="4Fe4S_Fe-S-bd"/>
</dbReference>
<evidence type="ECO:0000256" key="5">
    <source>
        <dbReference type="ARBA" id="ARBA00023014"/>
    </source>
</evidence>
<feature type="region of interest" description="Disordered" evidence="7">
    <location>
        <begin position="155"/>
        <end position="187"/>
    </location>
</feature>
<keyword evidence="6" id="KW-0813">Transport</keyword>
<dbReference type="Pfam" id="PF02754">
    <property type="entry name" value="CCG"/>
    <property type="match status" value="2"/>
</dbReference>
<protein>
    <recommendedName>
        <fullName evidence="6">Glycolate oxidase iron-sulfur subunit</fullName>
        <ecNumber evidence="6">1.1.99.14</ecNumber>
    </recommendedName>
</protein>
<dbReference type="PROSITE" id="PS51379">
    <property type="entry name" value="4FE4S_FER_2"/>
    <property type="match status" value="2"/>
</dbReference>
<dbReference type="GO" id="GO:0051539">
    <property type="term" value="F:4 iron, 4 sulfur cluster binding"/>
    <property type="evidence" value="ECO:0007669"/>
    <property type="project" value="UniProtKB-UniRule"/>
</dbReference>
<proteinExistence type="predicted"/>
<dbReference type="InterPro" id="IPR009051">
    <property type="entry name" value="Helical_ferredxn"/>
</dbReference>
<keyword evidence="1 6" id="KW-0004">4Fe-4S</keyword>
<dbReference type="PROSITE" id="PS00198">
    <property type="entry name" value="4FE4S_FER_1"/>
    <property type="match status" value="2"/>
</dbReference>
<dbReference type="GO" id="GO:0019154">
    <property type="term" value="F:glycolate dehydrogenase activity"/>
    <property type="evidence" value="ECO:0007669"/>
    <property type="project" value="UniProtKB-EC"/>
</dbReference>
<dbReference type="PIRSF" id="PIRSF000139">
    <property type="entry name" value="Glc_ox_4Fe-4S"/>
    <property type="match status" value="1"/>
</dbReference>
<feature type="domain" description="4Fe-4S ferredoxin-type" evidence="8">
    <location>
        <begin position="70"/>
        <end position="101"/>
    </location>
</feature>
<dbReference type="AlphaFoldDB" id="A0A5B2ZBT5"/>
<dbReference type="InterPro" id="IPR012257">
    <property type="entry name" value="Glc_ox_4Fe-4S"/>
</dbReference>
<gene>
    <name evidence="9" type="ORF">F0415_07095</name>
</gene>
<evidence type="ECO:0000259" key="8">
    <source>
        <dbReference type="PROSITE" id="PS51379"/>
    </source>
</evidence>
<evidence type="ECO:0000256" key="3">
    <source>
        <dbReference type="ARBA" id="ARBA00022737"/>
    </source>
</evidence>
<dbReference type="EMBL" id="VUOD01000004">
    <property type="protein sequence ID" value="KAA2285003.1"/>
    <property type="molecule type" value="Genomic_DNA"/>
</dbReference>
<keyword evidence="3" id="KW-0677">Repeat</keyword>
<dbReference type="Proteomes" id="UP000322165">
    <property type="component" value="Unassembled WGS sequence"/>
</dbReference>
<comment type="catalytic activity">
    <reaction evidence="6">
        <text>glycolate + A = glyoxylate + AH2</text>
        <dbReference type="Rhea" id="RHEA:21264"/>
        <dbReference type="ChEBI" id="CHEBI:13193"/>
        <dbReference type="ChEBI" id="CHEBI:17499"/>
        <dbReference type="ChEBI" id="CHEBI:29805"/>
        <dbReference type="ChEBI" id="CHEBI:36655"/>
        <dbReference type="EC" id="1.1.99.14"/>
    </reaction>
</comment>
<comment type="function">
    <text evidence="6">Component of a complex that catalyzes the oxidation of glycolate to glyoxylate.</text>
</comment>
<keyword evidence="5 6" id="KW-0411">Iron-sulfur</keyword>
<evidence type="ECO:0000256" key="4">
    <source>
        <dbReference type="ARBA" id="ARBA00023004"/>
    </source>
</evidence>
<comment type="cofactor">
    <cofactor evidence="6">
        <name>[4Fe-4S] cluster</name>
        <dbReference type="ChEBI" id="CHEBI:49883"/>
    </cofactor>
    <text evidence="6">Binds 2 [4Fe-4S] clusters.</text>
</comment>
<keyword evidence="2 6" id="KW-0479">Metal-binding</keyword>
<evidence type="ECO:0000313" key="10">
    <source>
        <dbReference type="Proteomes" id="UP000322165"/>
    </source>
</evidence>
<dbReference type="Gene3D" id="1.10.1060.10">
    <property type="entry name" value="Alpha-helical ferredoxin"/>
    <property type="match status" value="1"/>
</dbReference>
<dbReference type="PANTHER" id="PTHR32479">
    <property type="entry name" value="GLYCOLATE OXIDASE IRON-SULFUR SUBUNIT"/>
    <property type="match status" value="1"/>
</dbReference>
<dbReference type="SUPFAM" id="SSF46548">
    <property type="entry name" value="alpha-helical ferredoxin"/>
    <property type="match status" value="1"/>
</dbReference>
<evidence type="ECO:0000256" key="7">
    <source>
        <dbReference type="SAM" id="MobiDB-lite"/>
    </source>
</evidence>
<sequence length="410" mass="42966">MPATPAPAPRAEPDGPAGERAVLAALADRCVQCGLCLPHCPTYRLDRSEAESPRGRIAYVKAVAEGRLEPGALGDRHLDHCLGCRRCEAVCPAGVSYGDLLTGARAVQARRRRRPWRERLVLALMARPRWLVGLASLYRWLGPVWPRAWRPAGLPPPPGQRAGGRQPNPGFPAPAPGAVAGAPPAAPADDDRPALFVGCVAGPWEAPARAALVRLCAAAGMALDTPAGQGCCGTAARHAGDPAGADRLDIANRRAFAGRTRVLCLASGCQDALARSLGPDTRVEDAVAALEARADRLRFRNAGARRVALHVPCSQRNVLRTDGSLRRLLARVPGLDLVELPDTGCCGAAGLHQLSEPTRAAALRQALLESLAGSGAGELLSANIGCRLHLAGGTTIPVRHPVEFLAEHLA</sequence>
<dbReference type="EC" id="1.1.99.14" evidence="6"/>
<comment type="catalytic activity">
    <reaction evidence="6">
        <text>(R)-lactate + A = pyruvate + AH2</text>
        <dbReference type="Rhea" id="RHEA:15089"/>
        <dbReference type="ChEBI" id="CHEBI:13193"/>
        <dbReference type="ChEBI" id="CHEBI:15361"/>
        <dbReference type="ChEBI" id="CHEBI:16004"/>
        <dbReference type="ChEBI" id="CHEBI:17499"/>
    </reaction>
</comment>
<feature type="domain" description="4Fe-4S ferredoxin-type" evidence="8">
    <location>
        <begin position="21"/>
        <end position="50"/>
    </location>
</feature>
<dbReference type="InterPro" id="IPR004017">
    <property type="entry name" value="Cys_rich_dom"/>
</dbReference>
<keyword evidence="6" id="KW-0249">Electron transport</keyword>
<dbReference type="InterPro" id="IPR017900">
    <property type="entry name" value="4Fe4S_Fe_S_CS"/>
</dbReference>
<name>A0A5B2ZBT5_9GAMM</name>
<evidence type="ECO:0000256" key="6">
    <source>
        <dbReference type="PIRNR" id="PIRNR000139"/>
    </source>
</evidence>
<comment type="caution">
    <text evidence="9">The sequence shown here is derived from an EMBL/GenBank/DDBJ whole genome shotgun (WGS) entry which is preliminary data.</text>
</comment>
<evidence type="ECO:0000256" key="1">
    <source>
        <dbReference type="ARBA" id="ARBA00022485"/>
    </source>
</evidence>
<dbReference type="Pfam" id="PF13183">
    <property type="entry name" value="Fer4_8"/>
    <property type="match status" value="1"/>
</dbReference>
<dbReference type="PANTHER" id="PTHR32479:SF17">
    <property type="entry name" value="GLYCOLATE OXIDASE IRON-SULFUR SUBUNIT"/>
    <property type="match status" value="1"/>
</dbReference>
<evidence type="ECO:0000313" key="9">
    <source>
        <dbReference type="EMBL" id="KAA2285003.1"/>
    </source>
</evidence>
<dbReference type="GO" id="GO:0046872">
    <property type="term" value="F:metal ion binding"/>
    <property type="evidence" value="ECO:0007669"/>
    <property type="project" value="UniProtKB-UniRule"/>
</dbReference>
<reference evidence="9 10" key="1">
    <citation type="submission" date="2019-09" db="EMBL/GenBank/DDBJ databases">
        <title>Arenimonas chukotkensis sp. nov., a bacterium isolated from Chukotka hot spring, Arctic region, Russia.</title>
        <authorList>
            <person name="Zayulina K.S."/>
            <person name="Prokofeva M.I."/>
            <person name="Elcheninov A.G."/>
            <person name="Novikov A."/>
            <person name="Kochetkova T.V."/>
            <person name="Kublanov I.V."/>
        </authorList>
    </citation>
    <scope>NUCLEOTIDE SEQUENCE [LARGE SCALE GENOMIC DNA]</scope>
    <source>
        <strain evidence="9 10">3729k</strain>
    </source>
</reference>
<keyword evidence="4 6" id="KW-0408">Iron</keyword>
<reference evidence="9 10" key="2">
    <citation type="submission" date="2019-09" db="EMBL/GenBank/DDBJ databases">
        <authorList>
            <person name="Mazur A."/>
        </authorList>
    </citation>
    <scope>NUCLEOTIDE SEQUENCE [LARGE SCALE GENOMIC DNA]</scope>
    <source>
        <strain evidence="9 10">3729k</strain>
    </source>
</reference>
<dbReference type="RefSeq" id="WP_149860502.1">
    <property type="nucleotide sequence ID" value="NZ_VUOD01000004.1"/>
</dbReference>
<evidence type="ECO:0000256" key="2">
    <source>
        <dbReference type="ARBA" id="ARBA00022723"/>
    </source>
</evidence>